<proteinExistence type="predicted"/>
<dbReference type="Pfam" id="PF12080">
    <property type="entry name" value="GldM_4th"/>
    <property type="match status" value="1"/>
</dbReference>
<dbReference type="RefSeq" id="WP_042007223.1">
    <property type="nucleotide sequence ID" value="NZ_BOQK01000015.1"/>
</dbReference>
<keyword evidence="1" id="KW-0472">Membrane</keyword>
<dbReference type="OrthoDB" id="1490890at2"/>
<dbReference type="InterPro" id="IPR048406">
    <property type="entry name" value="GldM_Ig-like-2"/>
</dbReference>
<evidence type="ECO:0000313" key="7">
    <source>
        <dbReference type="EMBL" id="CEN52531.1"/>
    </source>
</evidence>
<dbReference type="Pfam" id="PF12081">
    <property type="entry name" value="GldM_1st"/>
    <property type="match status" value="1"/>
</dbReference>
<protein>
    <submittedName>
        <fullName evidence="8">Gliding motility protein GldM</fullName>
    </submittedName>
</protein>
<gene>
    <name evidence="6" type="ORF">CCAND38_240064</name>
    <name evidence="7" type="ORF">CCAND93_260003</name>
    <name evidence="8" type="ORF">CKY20_10090</name>
</gene>
<dbReference type="Proteomes" id="UP000045051">
    <property type="component" value="Unassembled WGS sequence"/>
</dbReference>
<evidence type="ECO:0000259" key="3">
    <source>
        <dbReference type="Pfam" id="PF12081"/>
    </source>
</evidence>
<feature type="domain" description="Gliding motility-associated protein GldM N-terminal" evidence="3">
    <location>
        <begin position="31"/>
        <end position="225"/>
    </location>
</feature>
<evidence type="ECO:0000256" key="1">
    <source>
        <dbReference type="SAM" id="Phobius"/>
    </source>
</evidence>
<dbReference type="GeneID" id="97264581"/>
<dbReference type="Proteomes" id="UP000265497">
    <property type="component" value="Unassembled WGS sequence"/>
</dbReference>
<dbReference type="InterPro" id="IPR019859">
    <property type="entry name" value="Motility-assoc_prot_GldM"/>
</dbReference>
<organism evidence="6 10">
    <name type="scientific">Capnocytophaga canis</name>
    <dbReference type="NCBI Taxonomy" id="1848903"/>
    <lineage>
        <taxon>Bacteria</taxon>
        <taxon>Pseudomonadati</taxon>
        <taxon>Bacteroidota</taxon>
        <taxon>Flavobacteriia</taxon>
        <taxon>Flavobacteriales</taxon>
        <taxon>Flavobacteriaceae</taxon>
        <taxon>Capnocytophaga</taxon>
    </lineage>
</organism>
<feature type="domain" description="Gliding motility-associated protein GldM C-terminal" evidence="2">
    <location>
        <begin position="423"/>
        <end position="523"/>
    </location>
</feature>
<name>A0A0B7I6G7_9FLAO</name>
<sequence>MAGGKLTPRQRMINLMYLVFIAMLALNMGKEVLNAFGLVNEKFEASNVRANAANIAAIETLGNSARENPEQYGEVYEKAKQMRELSDELYSFVQEIKDGLNKEIGQEDKGVMEKDYQAMDKSEYTDDLFFKGEGYNAKGQEFVDKIDSYREKALALLGDDPRYAELVAKIKANFNTESVKKADGTIEKWLDYHYKGFPYIATLAKLSMMQSDIRSNGQEFYGMMLEGNLKAQISMTNYTTLLEQGKGAYYQGETFDGAIVLGRKDASTKPNEVELSLDGRKLSANEFDIQDGKVKLKVNAGNAGEHRITGNLHFDQDGKRISVPVDQTFSTIPKPNAAVISADKMNVVYRPLENPITISMPGVADNKVTASAPGLSRKSGTSYVLKPGQGREVTINVVGEIDGQKFSSSRQFRIKDVPRAVTVLAGQSGTVKMPKANLAAMPVGATIEDFDFELKYTVTSFKVSVPGQPSVQVNGDRMNEQARAAIGRARKGDIIQIFDVKANIQGAAGYVPRPPAPISVEITN</sequence>
<dbReference type="EMBL" id="CDOL01000179">
    <property type="protein sequence ID" value="CEN52531.1"/>
    <property type="molecule type" value="Genomic_DNA"/>
</dbReference>
<evidence type="ECO:0000259" key="2">
    <source>
        <dbReference type="Pfam" id="PF12080"/>
    </source>
</evidence>
<reference evidence="9 10" key="1">
    <citation type="submission" date="2015-01" db="EMBL/GenBank/DDBJ databases">
        <authorList>
            <person name="MANFREDI Pablo"/>
        </authorList>
    </citation>
    <scope>NUCLEOTIDE SEQUENCE [LARGE SCALE GENOMIC DNA]</scope>
    <source>
        <strain evidence="6 10">CcD38</strain>
        <strain evidence="7 9">CcD93</strain>
    </source>
</reference>
<evidence type="ECO:0000313" key="8">
    <source>
        <dbReference type="EMBL" id="RIY35515.1"/>
    </source>
</evidence>
<dbReference type="EMBL" id="NSDI01000011">
    <property type="protein sequence ID" value="RIY35515.1"/>
    <property type="molecule type" value="Genomic_DNA"/>
</dbReference>
<evidence type="ECO:0000313" key="10">
    <source>
        <dbReference type="Proteomes" id="UP000045051"/>
    </source>
</evidence>
<keyword evidence="1" id="KW-1133">Transmembrane helix</keyword>
<dbReference type="NCBIfam" id="TIGR03517">
    <property type="entry name" value="GldM_gliding"/>
    <property type="match status" value="1"/>
</dbReference>
<evidence type="ECO:0000259" key="5">
    <source>
        <dbReference type="Pfam" id="PF21602"/>
    </source>
</evidence>
<evidence type="ECO:0000313" key="6">
    <source>
        <dbReference type="EMBL" id="CEN45508.1"/>
    </source>
</evidence>
<dbReference type="Pfam" id="PF21602">
    <property type="entry name" value="GldM_3rd"/>
    <property type="match status" value="1"/>
</dbReference>
<dbReference type="STRING" id="1848903.CCAND38_240064"/>
<feature type="transmembrane region" description="Helical" evidence="1">
    <location>
        <begin position="12"/>
        <end position="29"/>
    </location>
</feature>
<feature type="domain" description="Gliding motility-associated protein GldM first immunoglobulin-like" evidence="4">
    <location>
        <begin position="230"/>
        <end position="332"/>
    </location>
</feature>
<keyword evidence="10" id="KW-1185">Reference proteome</keyword>
<evidence type="ECO:0000313" key="9">
    <source>
        <dbReference type="Proteomes" id="UP000038200"/>
    </source>
</evidence>
<dbReference type="InterPro" id="IPR048405">
    <property type="entry name" value="GldM_Ig-like-1"/>
</dbReference>
<feature type="domain" description="Gliding motility-associated protein GldM second immunoglobulin-like" evidence="5">
    <location>
        <begin position="338"/>
        <end position="415"/>
    </location>
</feature>
<reference evidence="8 11" key="2">
    <citation type="submission" date="2017-08" db="EMBL/GenBank/DDBJ databases">
        <title>Capnocytophaga canis 17-158 assembly.</title>
        <authorList>
            <person name="Gulvik C.A."/>
        </authorList>
    </citation>
    <scope>NUCLEOTIDE SEQUENCE [LARGE SCALE GENOMIC DNA]</scope>
    <source>
        <strain evidence="8 11">17-158</strain>
    </source>
</reference>
<dbReference type="AlphaFoldDB" id="A0A0B7I6G7"/>
<dbReference type="EMBL" id="CDOI01000134">
    <property type="protein sequence ID" value="CEN45508.1"/>
    <property type="molecule type" value="Genomic_DNA"/>
</dbReference>
<dbReference type="InterPro" id="IPR022720">
    <property type="entry name" value="Motility-assoc_prot_GldM_N"/>
</dbReference>
<evidence type="ECO:0000259" key="4">
    <source>
        <dbReference type="Pfam" id="PF21601"/>
    </source>
</evidence>
<evidence type="ECO:0000313" key="11">
    <source>
        <dbReference type="Proteomes" id="UP000265497"/>
    </source>
</evidence>
<keyword evidence="1" id="KW-0812">Transmembrane</keyword>
<dbReference type="InterPro" id="IPR022719">
    <property type="entry name" value="Motility-assoc_prot_GldM_C"/>
</dbReference>
<accession>A0A0B7I6G7</accession>
<dbReference type="Pfam" id="PF21601">
    <property type="entry name" value="GldM_2nd"/>
    <property type="match status" value="1"/>
</dbReference>
<dbReference type="Proteomes" id="UP000038200">
    <property type="component" value="Unassembled WGS sequence"/>
</dbReference>